<dbReference type="Proteomes" id="UP000323011">
    <property type="component" value="Unassembled WGS sequence"/>
</dbReference>
<dbReference type="AlphaFoldDB" id="A0A5A8CBX8"/>
<dbReference type="Gene3D" id="2.20.70.10">
    <property type="match status" value="1"/>
</dbReference>
<reference evidence="3 4" key="1">
    <citation type="submission" date="2019-07" db="EMBL/GenBank/DDBJ databases">
        <title>Genomes of Cafeteria roenbergensis.</title>
        <authorList>
            <person name="Fischer M.G."/>
            <person name="Hackl T."/>
            <person name="Roman M."/>
        </authorList>
    </citation>
    <scope>NUCLEOTIDE SEQUENCE [LARGE SCALE GENOMIC DNA]</scope>
    <source>
        <strain evidence="3 4">BVI</strain>
    </source>
</reference>
<gene>
    <name evidence="3" type="ORF">FNF29_05437</name>
</gene>
<proteinExistence type="predicted"/>
<dbReference type="InterPro" id="IPR000086">
    <property type="entry name" value="NUDIX_hydrolase_dom"/>
</dbReference>
<evidence type="ECO:0000259" key="2">
    <source>
        <dbReference type="PROSITE" id="PS51462"/>
    </source>
</evidence>
<comment type="caution">
    <text evidence="3">The sequence shown here is derived from an EMBL/GenBank/DDBJ whole genome shotgun (WGS) entry which is preliminary data.</text>
</comment>
<evidence type="ECO:0000256" key="1">
    <source>
        <dbReference type="SAM" id="MobiDB-lite"/>
    </source>
</evidence>
<dbReference type="EMBL" id="VLTN01000036">
    <property type="protein sequence ID" value="KAA0150197.1"/>
    <property type="molecule type" value="Genomic_DNA"/>
</dbReference>
<dbReference type="PANTHER" id="PTHR43222:SF2">
    <property type="entry name" value="NUDIX HYDROLASE 23, CHLOROPLASTIC"/>
    <property type="match status" value="1"/>
</dbReference>
<evidence type="ECO:0000313" key="4">
    <source>
        <dbReference type="Proteomes" id="UP000323011"/>
    </source>
</evidence>
<dbReference type="OMA" id="WDDIPWD"/>
<dbReference type="Pfam" id="PF00293">
    <property type="entry name" value="NUDIX"/>
    <property type="match status" value="1"/>
</dbReference>
<sequence length="226" mass="24529">MLARLQRAARPGHVRAVAAGLQQGRLASSSLAQPPPAFVKTVPPGDDKERDMCPQCNRIVYSNPLPVGGAVVHDADPATGEPRVLLLRRDIEPRKGFWTLPGGFLENGESVADGSAREALEEANADVEVTGLHAVHSVPGRSLIMLWFKARFRQPTPPPGQEDTRFSAGHETAEARLFTQSQLPWDELAFPVGRLALQQFFADPSSDAVRYCEVDATEGDEAKGRT</sequence>
<dbReference type="InterPro" id="IPR015797">
    <property type="entry name" value="NUDIX_hydrolase-like_dom_sf"/>
</dbReference>
<dbReference type="PANTHER" id="PTHR43222">
    <property type="entry name" value="NUDIX HYDROLASE 23"/>
    <property type="match status" value="1"/>
</dbReference>
<keyword evidence="4" id="KW-1185">Reference proteome</keyword>
<dbReference type="SUPFAM" id="SSF55811">
    <property type="entry name" value="Nudix"/>
    <property type="match status" value="1"/>
</dbReference>
<feature type="domain" description="Nudix hydrolase" evidence="2">
    <location>
        <begin position="62"/>
        <end position="201"/>
    </location>
</feature>
<organism evidence="3 4">
    <name type="scientific">Cafeteria roenbergensis</name>
    <name type="common">Marine flagellate</name>
    <dbReference type="NCBI Taxonomy" id="33653"/>
    <lineage>
        <taxon>Eukaryota</taxon>
        <taxon>Sar</taxon>
        <taxon>Stramenopiles</taxon>
        <taxon>Bigyra</taxon>
        <taxon>Opalozoa</taxon>
        <taxon>Bicosoecida</taxon>
        <taxon>Cafeteriaceae</taxon>
        <taxon>Cafeteria</taxon>
    </lineage>
</organism>
<dbReference type="PROSITE" id="PS51462">
    <property type="entry name" value="NUDIX"/>
    <property type="match status" value="1"/>
</dbReference>
<protein>
    <recommendedName>
        <fullName evidence="2">Nudix hydrolase domain-containing protein</fullName>
    </recommendedName>
</protein>
<accession>A0A5A8CBX8</accession>
<name>A0A5A8CBX8_CAFRO</name>
<evidence type="ECO:0000313" key="3">
    <source>
        <dbReference type="EMBL" id="KAA0150197.1"/>
    </source>
</evidence>
<feature type="region of interest" description="Disordered" evidence="1">
    <location>
        <begin position="27"/>
        <end position="49"/>
    </location>
</feature>
<dbReference type="Gene3D" id="3.90.79.10">
    <property type="entry name" value="Nucleoside Triphosphate Pyrophosphohydrolase"/>
    <property type="match status" value="1"/>
</dbReference>